<evidence type="ECO:0000313" key="4">
    <source>
        <dbReference type="EMBL" id="KYC50185.1"/>
    </source>
</evidence>
<gene>
    <name evidence="2" type="ORF">APG10_01423</name>
    <name evidence="3" type="ORF">APG11_01047</name>
    <name evidence="4" type="ORF">APG12_01004</name>
</gene>
<accession>A0A150IIT9</accession>
<feature type="region of interest" description="Disordered" evidence="1">
    <location>
        <begin position="1"/>
        <end position="20"/>
    </location>
</feature>
<evidence type="ECO:0000256" key="1">
    <source>
        <dbReference type="SAM" id="MobiDB-lite"/>
    </source>
</evidence>
<evidence type="ECO:0000313" key="3">
    <source>
        <dbReference type="EMBL" id="KYC47547.1"/>
    </source>
</evidence>
<accession>A0A150IZ69</accession>
<name>A0A150IZ69_9EURY</name>
<dbReference type="Proteomes" id="UP000091929">
    <property type="component" value="Unassembled WGS sequence"/>
</dbReference>
<protein>
    <submittedName>
        <fullName evidence="4">Uncharacterized protein</fullName>
    </submittedName>
</protein>
<sequence length="80" mass="9625">MKYVVSRISKNSLSPEDPPCENAQFDNNNKLWIKEFMDLKDLMRFFSKYGDLVIKENEKTQMAEIVIYDDWQDIMTKLKR</sequence>
<dbReference type="Proteomes" id="UP000092403">
    <property type="component" value="Unassembled WGS sequence"/>
</dbReference>
<evidence type="ECO:0000313" key="7">
    <source>
        <dbReference type="Proteomes" id="UP000092403"/>
    </source>
</evidence>
<accession>A0A150IRE9</accession>
<dbReference type="EMBL" id="LNGF01000021">
    <property type="protein sequence ID" value="KYC47547.1"/>
    <property type="molecule type" value="Genomic_DNA"/>
</dbReference>
<dbReference type="EMBL" id="LNJC01000018">
    <property type="protein sequence ID" value="KYC50185.1"/>
    <property type="molecule type" value="Genomic_DNA"/>
</dbReference>
<evidence type="ECO:0000313" key="6">
    <source>
        <dbReference type="Proteomes" id="UP000092401"/>
    </source>
</evidence>
<dbReference type="EMBL" id="LNGE01000042">
    <property type="protein sequence ID" value="KYC44788.1"/>
    <property type="molecule type" value="Genomic_DNA"/>
</dbReference>
<dbReference type="AlphaFoldDB" id="A0A150IZ69"/>
<evidence type="ECO:0000313" key="2">
    <source>
        <dbReference type="EMBL" id="KYC44788.1"/>
    </source>
</evidence>
<proteinExistence type="predicted"/>
<dbReference type="Proteomes" id="UP000092401">
    <property type="component" value="Unassembled WGS sequence"/>
</dbReference>
<reference evidence="5 6" key="1">
    <citation type="journal article" date="2016" name="ISME J.">
        <title>Chasing the elusive Euryarchaeota class WSA2: genomes reveal a uniquely fastidious methyl-reducing methanogen.</title>
        <authorList>
            <person name="Nobu M.K."/>
            <person name="Narihiro T."/>
            <person name="Kuroda K."/>
            <person name="Mei R."/>
            <person name="Liu W.T."/>
        </authorList>
    </citation>
    <scope>NUCLEOTIDE SEQUENCE [LARGE SCALE GENOMIC DNA]</scope>
    <source>
        <strain evidence="2">B03fssc0709_Meth_Bin005</strain>
        <strain evidence="3">B15fssc0709_Meth_Bin003</strain>
        <strain evidence="4">BMIXfssc0709_Meth_Bin006</strain>
    </source>
</reference>
<organism evidence="4 7">
    <name type="scientific">Candidatus Methanofastidiosum methylothiophilum</name>
    <dbReference type="NCBI Taxonomy" id="1705564"/>
    <lineage>
        <taxon>Archaea</taxon>
        <taxon>Methanobacteriati</taxon>
        <taxon>Methanobacteriota</taxon>
        <taxon>Stenosarchaea group</taxon>
        <taxon>Candidatus Methanofastidiosia</taxon>
        <taxon>Candidatus Methanofastidiosales</taxon>
        <taxon>Candidatus Methanofastidiosaceae</taxon>
        <taxon>Candidatus Methanofastidiosum</taxon>
    </lineage>
</organism>
<evidence type="ECO:0000313" key="5">
    <source>
        <dbReference type="Proteomes" id="UP000091929"/>
    </source>
</evidence>
<comment type="caution">
    <text evidence="4">The sequence shown here is derived from an EMBL/GenBank/DDBJ whole genome shotgun (WGS) entry which is preliminary data.</text>
</comment>